<protein>
    <recommendedName>
        <fullName evidence="1">DUF4397 domain-containing protein</fullName>
    </recommendedName>
</protein>
<proteinExistence type="predicted"/>
<organism evidence="2 3">
    <name type="scientific">Algoriphagus zhangzhouensis</name>
    <dbReference type="NCBI Taxonomy" id="1073327"/>
    <lineage>
        <taxon>Bacteria</taxon>
        <taxon>Pseudomonadati</taxon>
        <taxon>Bacteroidota</taxon>
        <taxon>Cytophagia</taxon>
        <taxon>Cytophagales</taxon>
        <taxon>Cyclobacteriaceae</taxon>
        <taxon>Algoriphagus</taxon>
    </lineage>
</organism>
<dbReference type="EMBL" id="FRXN01000001">
    <property type="protein sequence ID" value="SHO60793.1"/>
    <property type="molecule type" value="Genomic_DNA"/>
</dbReference>
<name>A0A1M7Z787_9BACT</name>
<dbReference type="Proteomes" id="UP000184609">
    <property type="component" value="Unassembled WGS sequence"/>
</dbReference>
<dbReference type="AlphaFoldDB" id="A0A1M7Z787"/>
<sequence>MAAGIMSTTVLMTGCLDDLETPETPPAAYISIYQGSPDAPAMDIYANANKVNNYPLNYSEILAYSPFYIGERTFKFSTFNSATSLLEKDFTLEEDAVYSMYVMDEVDNLNAILVEDSWNDPVADSSQVRLIHLSPDTDEVYLKISEVEDPITGSVDFGSATEFSDVISDIYTVEVKSVETDETLLTANSIELRGNRVYTFVLKGLTSSSEATTKRDLQLITNYINYY</sequence>
<evidence type="ECO:0000313" key="2">
    <source>
        <dbReference type="EMBL" id="SHO60793.1"/>
    </source>
</evidence>
<keyword evidence="3" id="KW-1185">Reference proteome</keyword>
<evidence type="ECO:0000313" key="3">
    <source>
        <dbReference type="Proteomes" id="UP000184609"/>
    </source>
</evidence>
<dbReference type="STRING" id="1073327.SAMN04488108_1032"/>
<gene>
    <name evidence="2" type="ORF">SAMN04488108_1032</name>
</gene>
<dbReference type="InterPro" id="IPR025510">
    <property type="entry name" value="DUF4397"/>
</dbReference>
<evidence type="ECO:0000259" key="1">
    <source>
        <dbReference type="Pfam" id="PF14344"/>
    </source>
</evidence>
<feature type="domain" description="DUF4397" evidence="1">
    <location>
        <begin position="28"/>
        <end position="141"/>
    </location>
</feature>
<accession>A0A1M7Z787</accession>
<reference evidence="3" key="1">
    <citation type="submission" date="2016-12" db="EMBL/GenBank/DDBJ databases">
        <authorList>
            <person name="Varghese N."/>
            <person name="Submissions S."/>
        </authorList>
    </citation>
    <scope>NUCLEOTIDE SEQUENCE [LARGE SCALE GENOMIC DNA]</scope>
    <source>
        <strain evidence="3">DSM 25035</strain>
    </source>
</reference>
<dbReference type="Pfam" id="PF14344">
    <property type="entry name" value="DUF4397"/>
    <property type="match status" value="1"/>
</dbReference>